<organism evidence="2 3">
    <name type="scientific">Acanthoscelides obtectus</name>
    <name type="common">Bean weevil</name>
    <name type="synonym">Bruchus obtectus</name>
    <dbReference type="NCBI Taxonomy" id="200917"/>
    <lineage>
        <taxon>Eukaryota</taxon>
        <taxon>Metazoa</taxon>
        <taxon>Ecdysozoa</taxon>
        <taxon>Arthropoda</taxon>
        <taxon>Hexapoda</taxon>
        <taxon>Insecta</taxon>
        <taxon>Pterygota</taxon>
        <taxon>Neoptera</taxon>
        <taxon>Endopterygota</taxon>
        <taxon>Coleoptera</taxon>
        <taxon>Polyphaga</taxon>
        <taxon>Cucujiformia</taxon>
        <taxon>Chrysomeloidea</taxon>
        <taxon>Chrysomelidae</taxon>
        <taxon>Bruchinae</taxon>
        <taxon>Bruchini</taxon>
        <taxon>Acanthoscelides</taxon>
    </lineage>
</organism>
<name>A0A9P0JLU9_ACAOB</name>
<keyword evidence="3" id="KW-1185">Reference proteome</keyword>
<dbReference type="Proteomes" id="UP001152888">
    <property type="component" value="Unassembled WGS sequence"/>
</dbReference>
<evidence type="ECO:0000256" key="1">
    <source>
        <dbReference type="SAM" id="MobiDB-lite"/>
    </source>
</evidence>
<sequence length="317" mass="36600">MKLLEVLGGMKCGKKEVAQKWIIKIMLFKQKRYSSELVLGDSKILNLEQLYLKSLIRFMMKYDFYKEYLQHGQNTRSAAHAKVKLQNPRHTACQSHVYCIGPKVYNDVPNSIKRLRYSTVKKELTRWIIMLSTLSNAYKYQLTQNPLCPIEPEQGRNPIQERKPKANSTIPHQSGEQPLKVTSRGRLLHVEQRQCHQPHMVWTVGEDEDEEGVQRDDPENVFQEHEGTIKAQKAFPGDLLGGSIPFHRDPVVVFADVAVCVVGSFKIQIFRKNGQKEDMNVFCTQINRRPEKDHISDTATEKRFGYDVDSIWLSSNV</sequence>
<dbReference type="OrthoDB" id="445826at2759"/>
<evidence type="ECO:0000313" key="3">
    <source>
        <dbReference type="Proteomes" id="UP001152888"/>
    </source>
</evidence>
<evidence type="ECO:0000313" key="2">
    <source>
        <dbReference type="EMBL" id="CAH1956001.1"/>
    </source>
</evidence>
<comment type="caution">
    <text evidence="2">The sequence shown here is derived from an EMBL/GenBank/DDBJ whole genome shotgun (WGS) entry which is preliminary data.</text>
</comment>
<feature type="region of interest" description="Disordered" evidence="1">
    <location>
        <begin position="152"/>
        <end position="179"/>
    </location>
</feature>
<feature type="compositionally biased region" description="Polar residues" evidence="1">
    <location>
        <begin position="166"/>
        <end position="176"/>
    </location>
</feature>
<accession>A0A9P0JLU9</accession>
<reference evidence="2" key="1">
    <citation type="submission" date="2022-03" db="EMBL/GenBank/DDBJ databases">
        <authorList>
            <person name="Sayadi A."/>
        </authorList>
    </citation>
    <scope>NUCLEOTIDE SEQUENCE</scope>
</reference>
<protein>
    <submittedName>
        <fullName evidence="2">Uncharacterized protein</fullName>
    </submittedName>
</protein>
<gene>
    <name evidence="2" type="ORF">ACAOBT_LOCUS1364</name>
</gene>
<dbReference type="EMBL" id="CAKOFQ010006663">
    <property type="protein sequence ID" value="CAH1956001.1"/>
    <property type="molecule type" value="Genomic_DNA"/>
</dbReference>
<proteinExistence type="predicted"/>
<dbReference type="AlphaFoldDB" id="A0A9P0JLU9"/>